<reference evidence="5 6" key="1">
    <citation type="submission" date="2018-10" db="EMBL/GenBank/DDBJ databases">
        <title>Improved assembly of the deer mouse Peromyscus maniculatus genome.</title>
        <authorList>
            <person name="Lassance J.-M."/>
            <person name="Hoekstra H.E."/>
        </authorList>
    </citation>
    <scope>NUCLEOTIDE SEQUENCE [LARGE SCALE GENOMIC DNA]</scope>
</reference>
<dbReference type="PANTHER" id="PTHR46186">
    <property type="entry name" value="CYSTATIN"/>
    <property type="match status" value="1"/>
</dbReference>
<dbReference type="Pfam" id="PF00031">
    <property type="entry name" value="Cystatin"/>
    <property type="match status" value="1"/>
</dbReference>
<dbReference type="GO" id="GO:0031982">
    <property type="term" value="C:vesicle"/>
    <property type="evidence" value="ECO:0007669"/>
    <property type="project" value="TreeGrafter"/>
</dbReference>
<dbReference type="GeneTree" id="ENSGT00940000154755"/>
<reference evidence="5" key="3">
    <citation type="submission" date="2025-09" db="UniProtKB">
        <authorList>
            <consortium name="Ensembl"/>
        </authorList>
    </citation>
    <scope>IDENTIFICATION</scope>
</reference>
<dbReference type="SUPFAM" id="SSF54403">
    <property type="entry name" value="Cystatin/monellin"/>
    <property type="match status" value="1"/>
</dbReference>
<comment type="similarity">
    <text evidence="1">Belongs to the cystatin family.</text>
</comment>
<dbReference type="Ensembl" id="ENSPEMT00000039026.1">
    <property type="protein sequence ID" value="ENSPEMP00000036661.1"/>
    <property type="gene ID" value="ENSPEMG00000028985.1"/>
</dbReference>
<protein>
    <recommendedName>
        <fullName evidence="4">Cystatin domain-containing protein</fullName>
    </recommendedName>
</protein>
<proteinExistence type="inferred from homology"/>
<dbReference type="InterPro" id="IPR000010">
    <property type="entry name" value="Cystatin_dom"/>
</dbReference>
<reference evidence="5" key="2">
    <citation type="submission" date="2025-08" db="UniProtKB">
        <authorList>
            <consortium name="Ensembl"/>
        </authorList>
    </citation>
    <scope>IDENTIFICATION</scope>
</reference>
<dbReference type="AlphaFoldDB" id="A0A8C8W711"/>
<evidence type="ECO:0000256" key="1">
    <source>
        <dbReference type="ARBA" id="ARBA00009403"/>
    </source>
</evidence>
<dbReference type="Proteomes" id="UP000694547">
    <property type="component" value="Chromosome 4"/>
</dbReference>
<keyword evidence="6" id="KW-1185">Reference proteome</keyword>
<dbReference type="GO" id="GO:0005737">
    <property type="term" value="C:cytoplasm"/>
    <property type="evidence" value="ECO:0007669"/>
    <property type="project" value="TreeGrafter"/>
</dbReference>
<dbReference type="GO" id="GO:0004869">
    <property type="term" value="F:cysteine-type endopeptidase inhibitor activity"/>
    <property type="evidence" value="ECO:0007669"/>
    <property type="project" value="InterPro"/>
</dbReference>
<dbReference type="InterPro" id="IPR046350">
    <property type="entry name" value="Cystatin_sf"/>
</dbReference>
<sequence length="147" mass="16852">MIWKTMACLFHVPLLLLTTLMVAMNLSLNPVLGDTLLGGIEKSSMQEERAPEALEYAVSKYNEYNNDLHLSRVIGVQRVQNQVMCGTKFYFDVILGKTICKKTQANLTNCPLNDQSDQQETKFCSFDMYVVPWQNHMFLTTFSCHKM</sequence>
<feature type="chain" id="PRO_5034539229" description="Cystatin domain-containing protein" evidence="3">
    <location>
        <begin position="34"/>
        <end position="147"/>
    </location>
</feature>
<dbReference type="GO" id="GO:0005615">
    <property type="term" value="C:extracellular space"/>
    <property type="evidence" value="ECO:0007669"/>
    <property type="project" value="TreeGrafter"/>
</dbReference>
<evidence type="ECO:0000256" key="3">
    <source>
        <dbReference type="SAM" id="SignalP"/>
    </source>
</evidence>
<evidence type="ECO:0000313" key="6">
    <source>
        <dbReference type="Proteomes" id="UP000694547"/>
    </source>
</evidence>
<evidence type="ECO:0000313" key="5">
    <source>
        <dbReference type="Ensembl" id="ENSPEMP00000036661.1"/>
    </source>
</evidence>
<name>A0A8C8W711_PERMB</name>
<dbReference type="FunFam" id="3.10.450.10:FF:000004">
    <property type="entry name" value="Cystatin C"/>
    <property type="match status" value="1"/>
</dbReference>
<feature type="signal peptide" evidence="3">
    <location>
        <begin position="1"/>
        <end position="33"/>
    </location>
</feature>
<gene>
    <name evidence="5" type="primary">LOC102916009</name>
</gene>
<accession>A0A8C8W711</accession>
<keyword evidence="2" id="KW-1015">Disulfide bond</keyword>
<evidence type="ECO:0000256" key="2">
    <source>
        <dbReference type="ARBA" id="ARBA00023157"/>
    </source>
</evidence>
<dbReference type="Gene3D" id="3.10.450.10">
    <property type="match status" value="1"/>
</dbReference>
<dbReference type="CDD" id="cd00042">
    <property type="entry name" value="CY"/>
    <property type="match status" value="1"/>
</dbReference>
<organism evidence="5 6">
    <name type="scientific">Peromyscus maniculatus bairdii</name>
    <name type="common">Prairie deer mouse</name>
    <dbReference type="NCBI Taxonomy" id="230844"/>
    <lineage>
        <taxon>Eukaryota</taxon>
        <taxon>Metazoa</taxon>
        <taxon>Chordata</taxon>
        <taxon>Craniata</taxon>
        <taxon>Vertebrata</taxon>
        <taxon>Euteleostomi</taxon>
        <taxon>Mammalia</taxon>
        <taxon>Eutheria</taxon>
        <taxon>Euarchontoglires</taxon>
        <taxon>Glires</taxon>
        <taxon>Rodentia</taxon>
        <taxon>Myomorpha</taxon>
        <taxon>Muroidea</taxon>
        <taxon>Cricetidae</taxon>
        <taxon>Neotominae</taxon>
        <taxon>Peromyscus</taxon>
    </lineage>
</organism>
<feature type="domain" description="Cystatin" evidence="4">
    <location>
        <begin position="35"/>
        <end position="145"/>
    </location>
</feature>
<keyword evidence="3" id="KW-0732">Signal</keyword>
<evidence type="ECO:0000259" key="4">
    <source>
        <dbReference type="SMART" id="SM00043"/>
    </source>
</evidence>
<dbReference type="PANTHER" id="PTHR46186:SF6">
    <property type="entry name" value="CYSTATIN-C"/>
    <property type="match status" value="1"/>
</dbReference>
<dbReference type="SMART" id="SM00043">
    <property type="entry name" value="CY"/>
    <property type="match status" value="1"/>
</dbReference>